<proteinExistence type="predicted"/>
<reference evidence="2" key="1">
    <citation type="submission" date="2022-05" db="EMBL/GenBank/DDBJ databases">
        <title>The Musa troglodytarum L. genome provides insights into the mechanism of non-climacteric behaviour and enrichment of carotenoids.</title>
        <authorList>
            <person name="Wang J."/>
        </authorList>
    </citation>
    <scope>NUCLEOTIDE SEQUENCE</scope>
    <source>
        <tissue evidence="2">Leaf</tissue>
    </source>
</reference>
<gene>
    <name evidence="2" type="ORF">MUK42_00183</name>
</gene>
<evidence type="ECO:0000256" key="1">
    <source>
        <dbReference type="SAM" id="MobiDB-lite"/>
    </source>
</evidence>
<keyword evidence="3" id="KW-1185">Reference proteome</keyword>
<name>A0A9E7FAL3_9LILI</name>
<feature type="compositionally biased region" description="Basic and acidic residues" evidence="1">
    <location>
        <begin position="123"/>
        <end position="141"/>
    </location>
</feature>
<dbReference type="AlphaFoldDB" id="A0A9E7FAL3"/>
<protein>
    <submittedName>
        <fullName evidence="2">Uncharacterized protein</fullName>
    </submittedName>
</protein>
<dbReference type="Proteomes" id="UP001055439">
    <property type="component" value="Chromosome 3"/>
</dbReference>
<accession>A0A9E7FAL3</accession>
<dbReference type="EMBL" id="CP097505">
    <property type="protein sequence ID" value="URD92779.1"/>
    <property type="molecule type" value="Genomic_DNA"/>
</dbReference>
<dbReference type="OrthoDB" id="10588673at2759"/>
<sequence>MPLPAKTLSEISARMALTVRRATLEPAMTAMTTPVVPSTLPNGGHSISLTSSATPPHRSADDDDVSFFLASIISLSSSATDAAAVEAAVSLFSTSSSCSCSFFLPLSASDSSRVSEAPPFSWTEKRRVPGRRRGEGSRSGEDWAGSGRR</sequence>
<organism evidence="2 3">
    <name type="scientific">Musa troglodytarum</name>
    <name type="common">fe'i banana</name>
    <dbReference type="NCBI Taxonomy" id="320322"/>
    <lineage>
        <taxon>Eukaryota</taxon>
        <taxon>Viridiplantae</taxon>
        <taxon>Streptophyta</taxon>
        <taxon>Embryophyta</taxon>
        <taxon>Tracheophyta</taxon>
        <taxon>Spermatophyta</taxon>
        <taxon>Magnoliopsida</taxon>
        <taxon>Liliopsida</taxon>
        <taxon>Zingiberales</taxon>
        <taxon>Musaceae</taxon>
        <taxon>Musa</taxon>
    </lineage>
</organism>
<feature type="region of interest" description="Disordered" evidence="1">
    <location>
        <begin position="108"/>
        <end position="149"/>
    </location>
</feature>
<evidence type="ECO:0000313" key="3">
    <source>
        <dbReference type="Proteomes" id="UP001055439"/>
    </source>
</evidence>
<evidence type="ECO:0000313" key="2">
    <source>
        <dbReference type="EMBL" id="URD92779.1"/>
    </source>
</evidence>